<evidence type="ECO:0000259" key="4">
    <source>
        <dbReference type="Pfam" id="PF13472"/>
    </source>
</evidence>
<evidence type="ECO:0000256" key="2">
    <source>
        <dbReference type="ARBA" id="ARBA00022801"/>
    </source>
</evidence>
<dbReference type="CDD" id="cd01821">
    <property type="entry name" value="Rhamnogalacturan_acetylesterase_like"/>
    <property type="match status" value="1"/>
</dbReference>
<dbReference type="InterPro" id="IPR013830">
    <property type="entry name" value="SGNH_hydro"/>
</dbReference>
<keyword evidence="6" id="KW-1185">Reference proteome</keyword>
<dbReference type="PANTHER" id="PTHR43695:SF1">
    <property type="entry name" value="RHAMNOGALACTURONAN ACETYLESTERASE"/>
    <property type="match status" value="1"/>
</dbReference>
<reference evidence="5 6" key="1">
    <citation type="submission" date="2018-11" db="EMBL/GenBank/DDBJ databases">
        <title>Rufibacter latericius sp. nov., isolated from water in Baiyang Lake.</title>
        <authorList>
            <person name="Yang Y."/>
        </authorList>
    </citation>
    <scope>NUCLEOTIDE SEQUENCE [LARGE SCALE GENOMIC DNA]</scope>
    <source>
        <strain evidence="5 6">MCC P1</strain>
    </source>
</reference>
<organism evidence="5 6">
    <name type="scientific">Rufibacter immobilis</name>
    <dbReference type="NCBI Taxonomy" id="1348778"/>
    <lineage>
        <taxon>Bacteria</taxon>
        <taxon>Pseudomonadati</taxon>
        <taxon>Bacteroidota</taxon>
        <taxon>Cytophagia</taxon>
        <taxon>Cytophagales</taxon>
        <taxon>Hymenobacteraceae</taxon>
        <taxon>Rufibacter</taxon>
    </lineage>
</organism>
<accession>A0A3M9MSU5</accession>
<dbReference type="OrthoDB" id="9807041at2"/>
<dbReference type="InterPro" id="IPR037459">
    <property type="entry name" value="RhgT-like"/>
</dbReference>
<dbReference type="RefSeq" id="WP_123134743.1">
    <property type="nucleotide sequence ID" value="NZ_RJJE01000017.1"/>
</dbReference>
<dbReference type="EMBL" id="RJJE01000017">
    <property type="protein sequence ID" value="RNI28275.1"/>
    <property type="molecule type" value="Genomic_DNA"/>
</dbReference>
<comment type="caution">
    <text evidence="5">The sequence shown here is derived from an EMBL/GenBank/DDBJ whole genome shotgun (WGS) entry which is preliminary data.</text>
</comment>
<proteinExistence type="inferred from homology"/>
<evidence type="ECO:0000313" key="5">
    <source>
        <dbReference type="EMBL" id="RNI28275.1"/>
    </source>
</evidence>
<dbReference type="Proteomes" id="UP000271010">
    <property type="component" value="Unassembled WGS sequence"/>
</dbReference>
<name>A0A3M9MSU5_9BACT</name>
<feature type="signal peptide" evidence="3">
    <location>
        <begin position="1"/>
        <end position="19"/>
    </location>
</feature>
<comment type="similarity">
    <text evidence="1">Belongs to the 'GDSL' lipolytic enzyme family.</text>
</comment>
<keyword evidence="3" id="KW-0732">Signal</keyword>
<gene>
    <name evidence="5" type="ORF">EFA69_19635</name>
</gene>
<keyword evidence="2" id="KW-0378">Hydrolase</keyword>
<dbReference type="Pfam" id="PF13472">
    <property type="entry name" value="Lipase_GDSL_2"/>
    <property type="match status" value="1"/>
</dbReference>
<dbReference type="PANTHER" id="PTHR43695">
    <property type="entry name" value="PUTATIVE (AFU_ORTHOLOGUE AFUA_2G17250)-RELATED"/>
    <property type="match status" value="1"/>
</dbReference>
<protein>
    <submittedName>
        <fullName evidence="5">Rhamnogalacturonan acetylesterase</fullName>
    </submittedName>
</protein>
<feature type="chain" id="PRO_5017962153" evidence="3">
    <location>
        <begin position="20"/>
        <end position="255"/>
    </location>
</feature>
<sequence>MKSRFAVLALCLCCLALWSFLPKERKQPITVYLVGDSTLSVKETRAYPETGWGMPFVYFFDSTVTVDNRAMNGRSTRTFLEENRWQPVSAALKAGDYVFIQFGHNDEVSTKKSYTTEADYRANLERFVSEARKKKAQPVLITPAARRKFDAAGKVEETHAVYSGIVRSVAQQQHQVPLIDLDRKSQALLQQYGPETSKKLFVHLQPGEHPNYPQGKADDTHFNELGAREMAQLVLAEVKALKLGLADRIVKRPVK</sequence>
<feature type="domain" description="SGNH hydrolase-type esterase" evidence="4">
    <location>
        <begin position="63"/>
        <end position="228"/>
    </location>
</feature>
<dbReference type="InterPro" id="IPR036514">
    <property type="entry name" value="SGNH_hydro_sf"/>
</dbReference>
<dbReference type="AlphaFoldDB" id="A0A3M9MSU5"/>
<evidence type="ECO:0000313" key="6">
    <source>
        <dbReference type="Proteomes" id="UP000271010"/>
    </source>
</evidence>
<dbReference type="GO" id="GO:0016788">
    <property type="term" value="F:hydrolase activity, acting on ester bonds"/>
    <property type="evidence" value="ECO:0007669"/>
    <property type="project" value="UniProtKB-ARBA"/>
</dbReference>
<evidence type="ECO:0000256" key="3">
    <source>
        <dbReference type="SAM" id="SignalP"/>
    </source>
</evidence>
<evidence type="ECO:0000256" key="1">
    <source>
        <dbReference type="ARBA" id="ARBA00008668"/>
    </source>
</evidence>
<dbReference type="Gene3D" id="3.40.50.1110">
    <property type="entry name" value="SGNH hydrolase"/>
    <property type="match status" value="1"/>
</dbReference>
<dbReference type="SUPFAM" id="SSF52266">
    <property type="entry name" value="SGNH hydrolase"/>
    <property type="match status" value="1"/>
</dbReference>